<dbReference type="InterPro" id="IPR038371">
    <property type="entry name" value="Cu_polyphenol_OxRdtase_sf"/>
</dbReference>
<sequence>MTDTAGDAGTGTTGTEVDPRPRRVRRIVTTRAGGVSQQPYDSFNLGGGVGDDPEAVQTNRTRLAIAAGLTPDRLVFMQQVHGTRVVPVDRPGPLPGTDGIVTDRADLGLVVLVADCVPILAVDPAAGIIGAAHAGRRGAADGIALELISAMRDLGADPRAIDVLLGPAICGRCYEVPADMQADVERVLPGSAVDTDSGTPGLDLRRGLARQLQDAGVGAVAVDPRCTREDSALYSHRRATAAGATTGRLAGLVWMPSR</sequence>
<evidence type="ECO:0000313" key="14">
    <source>
        <dbReference type="EMBL" id="NNG37193.1"/>
    </source>
</evidence>
<comment type="function">
    <text evidence="2">Purine nucleoside enzyme that catalyzes the phosphorolysis of adenosine and inosine nucleosides, yielding D-ribose 1-phosphate and the respective free bases, adenine and hypoxanthine. Also catalyzes the phosphorolysis of S-methyl-5'-thioadenosine into adenine and S-methyl-5-thio-alpha-D-ribose 1-phosphate. Also has adenosine deaminase activity.</text>
</comment>
<dbReference type="Gene3D" id="3.60.140.10">
    <property type="entry name" value="CNF1/YfiH-like putative cysteine hydrolases"/>
    <property type="match status" value="1"/>
</dbReference>
<comment type="similarity">
    <text evidence="3 12">Belongs to the purine nucleoside phosphorylase YfiH/LACC1 family.</text>
</comment>
<dbReference type="GO" id="GO:0005507">
    <property type="term" value="F:copper ion binding"/>
    <property type="evidence" value="ECO:0007669"/>
    <property type="project" value="TreeGrafter"/>
</dbReference>
<evidence type="ECO:0000256" key="1">
    <source>
        <dbReference type="ARBA" id="ARBA00000553"/>
    </source>
</evidence>
<comment type="catalytic activity">
    <reaction evidence="1">
        <text>inosine + phosphate = alpha-D-ribose 1-phosphate + hypoxanthine</text>
        <dbReference type="Rhea" id="RHEA:27646"/>
        <dbReference type="ChEBI" id="CHEBI:17368"/>
        <dbReference type="ChEBI" id="CHEBI:17596"/>
        <dbReference type="ChEBI" id="CHEBI:43474"/>
        <dbReference type="ChEBI" id="CHEBI:57720"/>
        <dbReference type="EC" id="2.4.2.1"/>
    </reaction>
    <physiologicalReaction direction="left-to-right" evidence="1">
        <dbReference type="Rhea" id="RHEA:27647"/>
    </physiologicalReaction>
</comment>
<comment type="caution">
    <text evidence="14">The sequence shown here is derived from an EMBL/GenBank/DDBJ whole genome shotgun (WGS) entry which is preliminary data.</text>
</comment>
<comment type="catalytic activity">
    <reaction evidence="9">
        <text>adenosine + H2O + H(+) = inosine + NH4(+)</text>
        <dbReference type="Rhea" id="RHEA:24408"/>
        <dbReference type="ChEBI" id="CHEBI:15377"/>
        <dbReference type="ChEBI" id="CHEBI:15378"/>
        <dbReference type="ChEBI" id="CHEBI:16335"/>
        <dbReference type="ChEBI" id="CHEBI:17596"/>
        <dbReference type="ChEBI" id="CHEBI:28938"/>
        <dbReference type="EC" id="3.5.4.4"/>
    </reaction>
    <physiologicalReaction direction="left-to-right" evidence="9">
        <dbReference type="Rhea" id="RHEA:24409"/>
    </physiologicalReaction>
</comment>
<evidence type="ECO:0000256" key="10">
    <source>
        <dbReference type="ARBA" id="ARBA00048968"/>
    </source>
</evidence>
<dbReference type="GO" id="GO:0016787">
    <property type="term" value="F:hydrolase activity"/>
    <property type="evidence" value="ECO:0007669"/>
    <property type="project" value="UniProtKB-KW"/>
</dbReference>
<evidence type="ECO:0000256" key="2">
    <source>
        <dbReference type="ARBA" id="ARBA00003215"/>
    </source>
</evidence>
<dbReference type="SUPFAM" id="SSF64438">
    <property type="entry name" value="CNF1/YfiH-like putative cysteine hydrolases"/>
    <property type="match status" value="1"/>
</dbReference>
<name>A0A849ABW6_9ACTN</name>
<dbReference type="PANTHER" id="PTHR30616:SF2">
    <property type="entry name" value="PURINE NUCLEOSIDE PHOSPHORYLASE LACC1"/>
    <property type="match status" value="1"/>
</dbReference>
<evidence type="ECO:0000256" key="8">
    <source>
        <dbReference type="ARBA" id="ARBA00023008"/>
    </source>
</evidence>
<comment type="catalytic activity">
    <reaction evidence="10">
        <text>adenosine + phosphate = alpha-D-ribose 1-phosphate + adenine</text>
        <dbReference type="Rhea" id="RHEA:27642"/>
        <dbReference type="ChEBI" id="CHEBI:16335"/>
        <dbReference type="ChEBI" id="CHEBI:16708"/>
        <dbReference type="ChEBI" id="CHEBI:43474"/>
        <dbReference type="ChEBI" id="CHEBI:57720"/>
        <dbReference type="EC" id="2.4.2.1"/>
    </reaction>
    <physiologicalReaction direction="left-to-right" evidence="10">
        <dbReference type="Rhea" id="RHEA:27643"/>
    </physiologicalReaction>
</comment>
<evidence type="ECO:0000256" key="3">
    <source>
        <dbReference type="ARBA" id="ARBA00007353"/>
    </source>
</evidence>
<keyword evidence="8" id="KW-0186">Copper</keyword>
<keyword evidence="15" id="KW-1185">Reference proteome</keyword>
<dbReference type="GO" id="GO:0017061">
    <property type="term" value="F:S-methyl-5-thioadenosine phosphorylase activity"/>
    <property type="evidence" value="ECO:0007669"/>
    <property type="project" value="UniProtKB-EC"/>
</dbReference>
<keyword evidence="7" id="KW-0862">Zinc</keyword>
<proteinExistence type="inferred from homology"/>
<evidence type="ECO:0000256" key="13">
    <source>
        <dbReference type="SAM" id="MobiDB-lite"/>
    </source>
</evidence>
<keyword evidence="4" id="KW-0808">Transferase</keyword>
<dbReference type="EMBL" id="JABEND010000011">
    <property type="protein sequence ID" value="NNG37193.1"/>
    <property type="molecule type" value="Genomic_DNA"/>
</dbReference>
<reference evidence="14 15" key="1">
    <citation type="submission" date="2020-05" db="EMBL/GenBank/DDBJ databases">
        <title>Nakamurella sp. DB0629 isolated from air conditioner.</title>
        <authorList>
            <person name="Kim D.H."/>
            <person name="Kim D.-U."/>
        </authorList>
    </citation>
    <scope>NUCLEOTIDE SEQUENCE [LARGE SCALE GENOMIC DNA]</scope>
    <source>
        <strain evidence="14 15">DB0629</strain>
    </source>
</reference>
<keyword evidence="5" id="KW-0479">Metal-binding</keyword>
<dbReference type="PANTHER" id="PTHR30616">
    <property type="entry name" value="UNCHARACTERIZED PROTEIN YFIH"/>
    <property type="match status" value="1"/>
</dbReference>
<accession>A0A849ABW6</accession>
<evidence type="ECO:0000256" key="11">
    <source>
        <dbReference type="ARBA" id="ARBA00049893"/>
    </source>
</evidence>
<dbReference type="AlphaFoldDB" id="A0A849ABW6"/>
<dbReference type="Proteomes" id="UP000562984">
    <property type="component" value="Unassembled WGS sequence"/>
</dbReference>
<dbReference type="Pfam" id="PF02578">
    <property type="entry name" value="Cu-oxidase_4"/>
    <property type="match status" value="1"/>
</dbReference>
<evidence type="ECO:0000256" key="7">
    <source>
        <dbReference type="ARBA" id="ARBA00022833"/>
    </source>
</evidence>
<evidence type="ECO:0000256" key="6">
    <source>
        <dbReference type="ARBA" id="ARBA00022801"/>
    </source>
</evidence>
<feature type="region of interest" description="Disordered" evidence="13">
    <location>
        <begin position="1"/>
        <end position="22"/>
    </location>
</feature>
<evidence type="ECO:0000256" key="12">
    <source>
        <dbReference type="RuleBase" id="RU361274"/>
    </source>
</evidence>
<evidence type="ECO:0000256" key="5">
    <source>
        <dbReference type="ARBA" id="ARBA00022723"/>
    </source>
</evidence>
<organism evidence="14 15">
    <name type="scientific">Nakamurella aerolata</name>
    <dbReference type="NCBI Taxonomy" id="1656892"/>
    <lineage>
        <taxon>Bacteria</taxon>
        <taxon>Bacillati</taxon>
        <taxon>Actinomycetota</taxon>
        <taxon>Actinomycetes</taxon>
        <taxon>Nakamurellales</taxon>
        <taxon>Nakamurellaceae</taxon>
        <taxon>Nakamurella</taxon>
    </lineage>
</organism>
<evidence type="ECO:0000256" key="4">
    <source>
        <dbReference type="ARBA" id="ARBA00022679"/>
    </source>
</evidence>
<protein>
    <recommendedName>
        <fullName evidence="12">Purine nucleoside phosphorylase</fullName>
    </recommendedName>
</protein>
<dbReference type="InterPro" id="IPR011324">
    <property type="entry name" value="Cytotoxic_necrot_fac-like_cat"/>
</dbReference>
<keyword evidence="6" id="KW-0378">Hydrolase</keyword>
<dbReference type="InterPro" id="IPR003730">
    <property type="entry name" value="Cu_polyphenol_OxRdtase"/>
</dbReference>
<evidence type="ECO:0000313" key="15">
    <source>
        <dbReference type="Proteomes" id="UP000562984"/>
    </source>
</evidence>
<evidence type="ECO:0000256" key="9">
    <source>
        <dbReference type="ARBA" id="ARBA00047989"/>
    </source>
</evidence>
<dbReference type="CDD" id="cd16833">
    <property type="entry name" value="YfiH"/>
    <property type="match status" value="1"/>
</dbReference>
<comment type="catalytic activity">
    <reaction evidence="11">
        <text>S-methyl-5'-thioadenosine + phosphate = 5-(methylsulfanyl)-alpha-D-ribose 1-phosphate + adenine</text>
        <dbReference type="Rhea" id="RHEA:11852"/>
        <dbReference type="ChEBI" id="CHEBI:16708"/>
        <dbReference type="ChEBI" id="CHEBI:17509"/>
        <dbReference type="ChEBI" id="CHEBI:43474"/>
        <dbReference type="ChEBI" id="CHEBI:58533"/>
        <dbReference type="EC" id="2.4.2.28"/>
    </reaction>
    <physiologicalReaction direction="left-to-right" evidence="11">
        <dbReference type="Rhea" id="RHEA:11853"/>
    </physiologicalReaction>
</comment>
<dbReference type="RefSeq" id="WP_171200898.1">
    <property type="nucleotide sequence ID" value="NZ_JABEND010000011.1"/>
</dbReference>
<gene>
    <name evidence="14" type="primary">pgeF</name>
    <name evidence="14" type="ORF">HKD39_16075</name>
</gene>
<dbReference type="NCBIfam" id="TIGR00726">
    <property type="entry name" value="peptidoglycan editing factor PgeF"/>
    <property type="match status" value="1"/>
</dbReference>